<dbReference type="Proteomes" id="UP000295136">
    <property type="component" value="Unassembled WGS sequence"/>
</dbReference>
<dbReference type="RefSeq" id="WP_132628324.1">
    <property type="nucleotide sequence ID" value="NZ_SMLD01000007.1"/>
</dbReference>
<proteinExistence type="predicted"/>
<protein>
    <submittedName>
        <fullName evidence="1">Uncharacterized protein</fullName>
    </submittedName>
</protein>
<accession>A0A4R5FW66</accession>
<evidence type="ECO:0000313" key="2">
    <source>
        <dbReference type="Proteomes" id="UP000295136"/>
    </source>
</evidence>
<dbReference type="EMBL" id="SMLD01000007">
    <property type="protein sequence ID" value="TDE58811.1"/>
    <property type="molecule type" value="Genomic_DNA"/>
</dbReference>
<keyword evidence="2" id="KW-1185">Reference proteome</keyword>
<sequence length="63" mass="6886">MSITPLRTGHGAVPLGDAVARFLDRYRDEPGTAGTYAETLIHLLAPPGRTRPSPNSARRSTRW</sequence>
<organism evidence="1 2">
    <name type="scientific">Nonomuraea mesophila</name>
    <dbReference type="NCBI Taxonomy" id="2530382"/>
    <lineage>
        <taxon>Bacteria</taxon>
        <taxon>Bacillati</taxon>
        <taxon>Actinomycetota</taxon>
        <taxon>Actinomycetes</taxon>
        <taxon>Streptosporangiales</taxon>
        <taxon>Streptosporangiaceae</taxon>
        <taxon>Nonomuraea</taxon>
    </lineage>
</organism>
<dbReference type="AlphaFoldDB" id="A0A4R5FW66"/>
<evidence type="ECO:0000313" key="1">
    <source>
        <dbReference type="EMBL" id="TDE58811.1"/>
    </source>
</evidence>
<name>A0A4R5FW66_9ACTN</name>
<gene>
    <name evidence="1" type="ORF">E1295_04185</name>
</gene>
<comment type="caution">
    <text evidence="1">The sequence shown here is derived from an EMBL/GenBank/DDBJ whole genome shotgun (WGS) entry which is preliminary data.</text>
</comment>
<reference evidence="1 2" key="1">
    <citation type="submission" date="2019-03" db="EMBL/GenBank/DDBJ databases">
        <title>Draft genome sequences of novel Actinobacteria.</title>
        <authorList>
            <person name="Sahin N."/>
            <person name="Ay H."/>
            <person name="Saygin H."/>
        </authorList>
    </citation>
    <scope>NUCLEOTIDE SEQUENCE [LARGE SCALE GENOMIC DNA]</scope>
    <source>
        <strain evidence="1 2">6K102</strain>
    </source>
</reference>